<dbReference type="PROSITE" id="PS50135">
    <property type="entry name" value="ZF_ZZ_2"/>
    <property type="match status" value="1"/>
</dbReference>
<evidence type="ECO:0000256" key="3">
    <source>
        <dbReference type="ARBA" id="ARBA00022723"/>
    </source>
</evidence>
<dbReference type="SUPFAM" id="SSF50985">
    <property type="entry name" value="RCC1/BLIP-II"/>
    <property type="match status" value="1"/>
</dbReference>
<feature type="repeat" description="RCC1" evidence="7">
    <location>
        <begin position="339"/>
        <end position="390"/>
    </location>
</feature>
<dbReference type="PROSITE" id="PS50012">
    <property type="entry name" value="RCC1_3"/>
    <property type="match status" value="2"/>
</dbReference>
<name>A0A8C4NCA0_EPTBU</name>
<dbReference type="SUPFAM" id="SSF49785">
    <property type="entry name" value="Galactose-binding domain-like"/>
    <property type="match status" value="1"/>
</dbReference>
<sequence>MKTHVTFSTTGYPPQTSYSHIKIGDKVRVKAAVVTPKYKWGSVNHRSVGVVKAFSANGKDIIVDFQQQSHWTGLLSEMELLPCSHPTVTCDGCHVYPIIGPRYKCRNCDDFDFCENCFKGKKHTVRHLFDRINEPLQTAVCAGRAGRHGRRHTGALLGALIEDWTHVVSHVWTSSAIGQTMQLFDSDSCWQSAGSQGKHWIRLEIFPDVLLYRLKMTVHPSDGSYMPSFVVISGGNSLSSLVELKTIHITPADIVVTLLSDCTEYYHVIEIAIRQCRSSGIDCKVHGLSIIGRMSSEDDDAATCPFLALENEEEADDVSNSTCAIKKTSLSSDTSNMKTKVCVWGLNDKDQLGGLKGSKIKIPTFSEALSALNVIQIAGGSKSLFAVTVEGKVYACGEATNGRLGLGLCSGNVSVPRQILGLSGYIIKKVAVHSGESPMVLEIPR</sequence>
<dbReference type="UniPathway" id="UPA00143"/>
<dbReference type="PROSITE" id="PS51284">
    <property type="entry name" value="DOC"/>
    <property type="match status" value="1"/>
</dbReference>
<dbReference type="SUPFAM" id="SSF57850">
    <property type="entry name" value="RING/U-box"/>
    <property type="match status" value="1"/>
</dbReference>
<dbReference type="InterPro" id="IPR043145">
    <property type="entry name" value="Znf_ZZ_sf"/>
</dbReference>
<feature type="repeat" description="RCC1" evidence="7">
    <location>
        <begin position="391"/>
        <end position="445"/>
    </location>
</feature>
<evidence type="ECO:0000256" key="5">
    <source>
        <dbReference type="ARBA" id="ARBA00022833"/>
    </source>
</evidence>
<evidence type="ECO:0000313" key="11">
    <source>
        <dbReference type="Proteomes" id="UP000694388"/>
    </source>
</evidence>
<feature type="domain" description="ZZ-type" evidence="8">
    <location>
        <begin position="85"/>
        <end position="137"/>
    </location>
</feature>
<dbReference type="Ensembl" id="ENSEBUT00000004310.1">
    <property type="protein sequence ID" value="ENSEBUP00000003910.1"/>
    <property type="gene ID" value="ENSEBUG00000002802.1"/>
</dbReference>
<dbReference type="AlphaFoldDB" id="A0A8C4NCA0"/>
<dbReference type="InterPro" id="IPR000433">
    <property type="entry name" value="Znf_ZZ"/>
</dbReference>
<organism evidence="10 11">
    <name type="scientific">Eptatretus burgeri</name>
    <name type="common">Inshore hagfish</name>
    <dbReference type="NCBI Taxonomy" id="7764"/>
    <lineage>
        <taxon>Eukaryota</taxon>
        <taxon>Metazoa</taxon>
        <taxon>Chordata</taxon>
        <taxon>Craniata</taxon>
        <taxon>Vertebrata</taxon>
        <taxon>Cyclostomata</taxon>
        <taxon>Myxini</taxon>
        <taxon>Myxiniformes</taxon>
        <taxon>Myxinidae</taxon>
        <taxon>Eptatretinae</taxon>
        <taxon>Eptatretus</taxon>
    </lineage>
</organism>
<evidence type="ECO:0000256" key="2">
    <source>
        <dbReference type="ARBA" id="ARBA00022679"/>
    </source>
</evidence>
<dbReference type="Gene3D" id="2.130.10.30">
    <property type="entry name" value="Regulator of chromosome condensation 1/beta-lactamase-inhibitor protein II"/>
    <property type="match status" value="1"/>
</dbReference>
<keyword evidence="3" id="KW-0479">Metal-binding</keyword>
<dbReference type="InterPro" id="IPR004939">
    <property type="entry name" value="APC_su10/DOC_dom"/>
</dbReference>
<evidence type="ECO:0000256" key="7">
    <source>
        <dbReference type="PROSITE-ProRule" id="PRU00235"/>
    </source>
</evidence>
<keyword evidence="11" id="KW-1185">Reference proteome</keyword>
<dbReference type="InterPro" id="IPR008979">
    <property type="entry name" value="Galactose-bd-like_sf"/>
</dbReference>
<evidence type="ECO:0000256" key="4">
    <source>
        <dbReference type="ARBA" id="ARBA00022771"/>
    </source>
</evidence>
<evidence type="ECO:0000259" key="8">
    <source>
        <dbReference type="PROSITE" id="PS50135"/>
    </source>
</evidence>
<dbReference type="InterPro" id="IPR000408">
    <property type="entry name" value="Reg_chr_condens"/>
</dbReference>
<dbReference type="Gene3D" id="2.60.120.260">
    <property type="entry name" value="Galactose-binding domain-like"/>
    <property type="match status" value="1"/>
</dbReference>
<dbReference type="Pfam" id="PF00569">
    <property type="entry name" value="ZZ"/>
    <property type="match status" value="1"/>
</dbReference>
<evidence type="ECO:0000256" key="6">
    <source>
        <dbReference type="PROSITE-ProRule" id="PRU00228"/>
    </source>
</evidence>
<evidence type="ECO:0000313" key="10">
    <source>
        <dbReference type="Ensembl" id="ENSEBUP00000003910.1"/>
    </source>
</evidence>
<dbReference type="FunFam" id="3.30.60.90:FF:000006">
    <property type="entry name" value="E3 ubiquitin-protein ligase HERC2 isoform X2"/>
    <property type="match status" value="1"/>
</dbReference>
<dbReference type="PROSITE" id="PS01357">
    <property type="entry name" value="ZF_ZZ_1"/>
    <property type="match status" value="1"/>
</dbReference>
<dbReference type="InterPro" id="IPR040099">
    <property type="entry name" value="ZZEF1"/>
</dbReference>
<dbReference type="Pfam" id="PF00415">
    <property type="entry name" value="RCC1"/>
    <property type="match status" value="2"/>
</dbReference>
<evidence type="ECO:0000256" key="1">
    <source>
        <dbReference type="ARBA" id="ARBA00004906"/>
    </source>
</evidence>
<dbReference type="InterPro" id="IPR009091">
    <property type="entry name" value="RCC1/BLIP-II"/>
</dbReference>
<reference evidence="10" key="1">
    <citation type="submission" date="2025-08" db="UniProtKB">
        <authorList>
            <consortium name="Ensembl"/>
        </authorList>
    </citation>
    <scope>IDENTIFICATION</scope>
</reference>
<accession>A0A8C4NCA0</accession>
<dbReference type="Proteomes" id="UP000694388">
    <property type="component" value="Unplaced"/>
</dbReference>
<feature type="domain" description="DOC" evidence="9">
    <location>
        <begin position="140"/>
        <end position="317"/>
    </location>
</feature>
<dbReference type="Gene3D" id="3.30.60.90">
    <property type="match status" value="1"/>
</dbReference>
<keyword evidence="4 6" id="KW-0863">Zinc-finger</keyword>
<dbReference type="GO" id="GO:0008270">
    <property type="term" value="F:zinc ion binding"/>
    <property type="evidence" value="ECO:0007669"/>
    <property type="project" value="UniProtKB-KW"/>
</dbReference>
<dbReference type="GeneTree" id="ENSGT00940000154975"/>
<evidence type="ECO:0000259" key="9">
    <source>
        <dbReference type="PROSITE" id="PS51284"/>
    </source>
</evidence>
<dbReference type="PANTHER" id="PTHR22772:SF4">
    <property type="entry name" value="ZINC FINGER ZZ-TYPE AND EF-HAND DOMAIN-CONTAINING PROTEIN 1"/>
    <property type="match status" value="1"/>
</dbReference>
<keyword evidence="5" id="KW-0862">Zinc</keyword>
<comment type="pathway">
    <text evidence="1">Protein modification; protein ubiquitination.</text>
</comment>
<protein>
    <submittedName>
        <fullName evidence="10">Uncharacterized protein</fullName>
    </submittedName>
</protein>
<dbReference type="GO" id="GO:0016567">
    <property type="term" value="P:protein ubiquitination"/>
    <property type="evidence" value="ECO:0007669"/>
    <property type="project" value="UniProtKB-UniPathway"/>
</dbReference>
<dbReference type="PANTHER" id="PTHR22772">
    <property type="entry name" value="NOVEL ZZ TYPE ZINC FINGER DOMAIN CONTAINING PROTEIN"/>
    <property type="match status" value="1"/>
</dbReference>
<proteinExistence type="predicted"/>
<dbReference type="SMART" id="SM00291">
    <property type="entry name" value="ZnF_ZZ"/>
    <property type="match status" value="1"/>
</dbReference>
<dbReference type="Pfam" id="PF03256">
    <property type="entry name" value="ANAPC10"/>
    <property type="match status" value="1"/>
</dbReference>
<dbReference type="GO" id="GO:0016740">
    <property type="term" value="F:transferase activity"/>
    <property type="evidence" value="ECO:0007669"/>
    <property type="project" value="UniProtKB-KW"/>
</dbReference>
<reference evidence="10" key="2">
    <citation type="submission" date="2025-09" db="UniProtKB">
        <authorList>
            <consortium name="Ensembl"/>
        </authorList>
    </citation>
    <scope>IDENTIFICATION</scope>
</reference>
<dbReference type="SMART" id="SM01337">
    <property type="entry name" value="APC10"/>
    <property type="match status" value="1"/>
</dbReference>
<keyword evidence="2" id="KW-0808">Transferase</keyword>